<sequence>MLLQMFLLLGFGLTRQDLSLTCFAGLAGQGAPPGTAFAYSRCSLRVQGRTRWRIVSTKPAGYSLRSSPSPSRSWRLE</sequence>
<accession>A0ABM9EG63</accession>
<evidence type="ECO:0000313" key="1">
    <source>
        <dbReference type="EMBL" id="CAH2408287.1"/>
    </source>
</evidence>
<gene>
    <name evidence="1" type="ORF">MES5069_670019</name>
</gene>
<proteinExistence type="predicted"/>
<reference evidence="1 2" key="1">
    <citation type="submission" date="2022-03" db="EMBL/GenBank/DDBJ databases">
        <authorList>
            <person name="Brunel B."/>
        </authorList>
    </citation>
    <scope>NUCLEOTIDE SEQUENCE [LARGE SCALE GENOMIC DNA]</scope>
    <source>
        <strain evidence="1">STM5069sample</strain>
    </source>
</reference>
<dbReference type="EMBL" id="CAKXZT010000165">
    <property type="protein sequence ID" value="CAH2408287.1"/>
    <property type="molecule type" value="Genomic_DNA"/>
</dbReference>
<dbReference type="Proteomes" id="UP001153050">
    <property type="component" value="Unassembled WGS sequence"/>
</dbReference>
<evidence type="ECO:0008006" key="3">
    <source>
        <dbReference type="Google" id="ProtNLM"/>
    </source>
</evidence>
<name>A0ABM9EG63_9HYPH</name>
<comment type="caution">
    <text evidence="1">The sequence shown here is derived from an EMBL/GenBank/DDBJ whole genome shotgun (WGS) entry which is preliminary data.</text>
</comment>
<protein>
    <recommendedName>
        <fullName evidence="3">Secreted protein</fullName>
    </recommendedName>
</protein>
<evidence type="ECO:0000313" key="2">
    <source>
        <dbReference type="Proteomes" id="UP001153050"/>
    </source>
</evidence>
<organism evidence="1 2">
    <name type="scientific">Mesorhizobium escarrei</name>
    <dbReference type="NCBI Taxonomy" id="666018"/>
    <lineage>
        <taxon>Bacteria</taxon>
        <taxon>Pseudomonadati</taxon>
        <taxon>Pseudomonadota</taxon>
        <taxon>Alphaproteobacteria</taxon>
        <taxon>Hyphomicrobiales</taxon>
        <taxon>Phyllobacteriaceae</taxon>
        <taxon>Mesorhizobium</taxon>
    </lineage>
</organism>
<keyword evidence="2" id="KW-1185">Reference proteome</keyword>